<evidence type="ECO:0000256" key="1">
    <source>
        <dbReference type="SAM" id="MobiDB-lite"/>
    </source>
</evidence>
<protein>
    <submittedName>
        <fullName evidence="2">Uncharacterized protein</fullName>
    </submittedName>
</protein>
<sequence length="138" mass="15081">MWACSSLPCCDHVVTEHRGRRTTPIHDHSQAERSSALYNVLTPSRGARTSAHLGSKAPHAAHRTPIMTDLKQRGPLPVQRPPDIASSRDEQSQVLIRAAKADLPRPSPSAIGIKHAYSGQRRATSVPRSTTQSLRARV</sequence>
<feature type="region of interest" description="Disordered" evidence="1">
    <location>
        <begin position="42"/>
        <end position="92"/>
    </location>
</feature>
<proteinExistence type="predicted"/>
<dbReference type="AlphaFoldDB" id="A0A4Q9Q6A9"/>
<accession>A0A4Q9Q6A9</accession>
<dbReference type="EMBL" id="ML145093">
    <property type="protein sequence ID" value="TBU62516.1"/>
    <property type="molecule type" value="Genomic_DNA"/>
</dbReference>
<keyword evidence="3" id="KW-1185">Reference proteome</keyword>
<dbReference type="Proteomes" id="UP000292082">
    <property type="component" value="Unassembled WGS sequence"/>
</dbReference>
<evidence type="ECO:0000313" key="3">
    <source>
        <dbReference type="Proteomes" id="UP000292082"/>
    </source>
</evidence>
<name>A0A4Q9Q6A9_9APHY</name>
<reference evidence="2 3" key="1">
    <citation type="submission" date="2019-01" db="EMBL/GenBank/DDBJ databases">
        <title>Draft genome sequences of three monokaryotic isolates of the white-rot basidiomycete fungus Dichomitus squalens.</title>
        <authorList>
            <consortium name="DOE Joint Genome Institute"/>
            <person name="Lopez S.C."/>
            <person name="Andreopoulos B."/>
            <person name="Pangilinan J."/>
            <person name="Lipzen A."/>
            <person name="Riley R."/>
            <person name="Ahrendt S."/>
            <person name="Ng V."/>
            <person name="Barry K."/>
            <person name="Daum C."/>
            <person name="Grigoriev I.V."/>
            <person name="Hilden K.S."/>
            <person name="Makela M.R."/>
            <person name="de Vries R.P."/>
        </authorList>
    </citation>
    <scope>NUCLEOTIDE SEQUENCE [LARGE SCALE GENOMIC DNA]</scope>
    <source>
        <strain evidence="2 3">CBS 464.89</strain>
    </source>
</reference>
<feature type="compositionally biased region" description="Polar residues" evidence="1">
    <location>
        <begin position="121"/>
        <end position="138"/>
    </location>
</feature>
<organism evidence="2 3">
    <name type="scientific">Dichomitus squalens</name>
    <dbReference type="NCBI Taxonomy" id="114155"/>
    <lineage>
        <taxon>Eukaryota</taxon>
        <taxon>Fungi</taxon>
        <taxon>Dikarya</taxon>
        <taxon>Basidiomycota</taxon>
        <taxon>Agaricomycotina</taxon>
        <taxon>Agaricomycetes</taxon>
        <taxon>Polyporales</taxon>
        <taxon>Polyporaceae</taxon>
        <taxon>Dichomitus</taxon>
    </lineage>
</organism>
<evidence type="ECO:0000313" key="2">
    <source>
        <dbReference type="EMBL" id="TBU62516.1"/>
    </source>
</evidence>
<feature type="region of interest" description="Disordered" evidence="1">
    <location>
        <begin position="117"/>
        <end position="138"/>
    </location>
</feature>
<gene>
    <name evidence="2" type="ORF">BD310DRAFT_918572</name>
</gene>